<accession>A0ABS9MC98</accession>
<reference evidence="3 4" key="1">
    <citation type="submission" date="2022-01" db="EMBL/GenBank/DDBJ databases">
        <title>Collection of gut derived symbiotic bacterial strains cultured from healthy donors.</title>
        <authorList>
            <person name="Lin H."/>
            <person name="Kohout C."/>
            <person name="Waligurski E."/>
            <person name="Pamer E.G."/>
        </authorList>
    </citation>
    <scope>NUCLEOTIDE SEQUENCE [LARGE SCALE GENOMIC DNA]</scope>
    <source>
        <strain evidence="3 4">DFI.3.7</strain>
    </source>
</reference>
<protein>
    <submittedName>
        <fullName evidence="3">S-layer homology domain-containing protein</fullName>
    </submittedName>
</protein>
<dbReference type="PANTHER" id="PTHR43308:SF5">
    <property type="entry name" value="S-LAYER PROTEIN _ PEPTIDOGLYCAN ENDO-BETA-N-ACETYLGLUCOSAMINIDASE"/>
    <property type="match status" value="1"/>
</dbReference>
<feature type="domain" description="SLH" evidence="2">
    <location>
        <begin position="169"/>
        <end position="223"/>
    </location>
</feature>
<feature type="domain" description="SLH" evidence="2">
    <location>
        <begin position="105"/>
        <end position="163"/>
    </location>
</feature>
<evidence type="ECO:0000313" key="4">
    <source>
        <dbReference type="Proteomes" id="UP001200313"/>
    </source>
</evidence>
<proteinExistence type="predicted"/>
<keyword evidence="4" id="KW-1185">Reference proteome</keyword>
<dbReference type="RefSeq" id="WP_238074801.1">
    <property type="nucleotide sequence ID" value="NZ_JAKNJB010000033.1"/>
</dbReference>
<dbReference type="InterPro" id="IPR001119">
    <property type="entry name" value="SLH_dom"/>
</dbReference>
<sequence length="223" mass="23683">MDDVVFKKPSVTIRGVGGLSHFAIQERPEEKPPVVTPPVSTTPVFADVPVGHWAEAAIRQVAAQGLMAGVGNNVFNPDGVITRAQLVTVLYRAAGSPANGSGSFKDVPENAYFHDAVLWANANGIASGYGGGVLGPSDPLSREQMVTMLYRYAIWSSKAPQLDLSSIDISQFTDWALVSSYAQNAVRWAIGMGIINGSSNTTLSLKATSTRAQMAVVMNRFAI</sequence>
<gene>
    <name evidence="3" type="ORF">L0P79_15105</name>
</gene>
<dbReference type="PROSITE" id="PS51272">
    <property type="entry name" value="SLH"/>
    <property type="match status" value="3"/>
</dbReference>
<dbReference type="EMBL" id="JAKNJB010000033">
    <property type="protein sequence ID" value="MCG4528383.1"/>
    <property type="molecule type" value="Genomic_DNA"/>
</dbReference>
<keyword evidence="1" id="KW-0677">Repeat</keyword>
<evidence type="ECO:0000313" key="3">
    <source>
        <dbReference type="EMBL" id="MCG4528383.1"/>
    </source>
</evidence>
<evidence type="ECO:0000259" key="2">
    <source>
        <dbReference type="PROSITE" id="PS51272"/>
    </source>
</evidence>
<feature type="domain" description="SLH" evidence="2">
    <location>
        <begin position="41"/>
        <end position="104"/>
    </location>
</feature>
<dbReference type="InterPro" id="IPR051465">
    <property type="entry name" value="Cell_Envelope_Struct_Comp"/>
</dbReference>
<name>A0ABS9MC98_9FIRM</name>
<organism evidence="3 4">
    <name type="scientific">Intestinimonas massiliensis</name>
    <name type="common">ex Afouda et al. 2020</name>
    <dbReference type="NCBI Taxonomy" id="1673721"/>
    <lineage>
        <taxon>Bacteria</taxon>
        <taxon>Bacillati</taxon>
        <taxon>Bacillota</taxon>
        <taxon>Clostridia</taxon>
        <taxon>Eubacteriales</taxon>
        <taxon>Intestinimonas</taxon>
    </lineage>
</organism>
<dbReference type="PANTHER" id="PTHR43308">
    <property type="entry name" value="OUTER MEMBRANE PROTEIN ALPHA-RELATED"/>
    <property type="match status" value="1"/>
</dbReference>
<dbReference type="Proteomes" id="UP001200313">
    <property type="component" value="Unassembled WGS sequence"/>
</dbReference>
<dbReference type="Pfam" id="PF00395">
    <property type="entry name" value="SLH"/>
    <property type="match status" value="3"/>
</dbReference>
<evidence type="ECO:0000256" key="1">
    <source>
        <dbReference type="ARBA" id="ARBA00022737"/>
    </source>
</evidence>
<comment type="caution">
    <text evidence="3">The sequence shown here is derived from an EMBL/GenBank/DDBJ whole genome shotgun (WGS) entry which is preliminary data.</text>
</comment>